<protein>
    <submittedName>
        <fullName evidence="1">Uncharacterized protein</fullName>
    </submittedName>
</protein>
<name>A0ABD6AFE1_9EURY</name>
<dbReference type="GeneID" id="79317785"/>
<dbReference type="Proteomes" id="UP001596547">
    <property type="component" value="Unassembled WGS sequence"/>
</dbReference>
<dbReference type="EMBL" id="JBHTBF010000003">
    <property type="protein sequence ID" value="MFC7319026.1"/>
    <property type="molecule type" value="Genomic_DNA"/>
</dbReference>
<evidence type="ECO:0000313" key="1">
    <source>
        <dbReference type="EMBL" id="MFC7319026.1"/>
    </source>
</evidence>
<comment type="caution">
    <text evidence="1">The sequence shown here is derived from an EMBL/GenBank/DDBJ whole genome shotgun (WGS) entry which is preliminary data.</text>
</comment>
<keyword evidence="2" id="KW-1185">Reference proteome</keyword>
<gene>
    <name evidence="1" type="ORF">ACFQPE_19835</name>
</gene>
<dbReference type="AlphaFoldDB" id="A0ABD6AFE1"/>
<proteinExistence type="predicted"/>
<organism evidence="1 2">
    <name type="scientific">Halomarina halobia</name>
    <dbReference type="NCBI Taxonomy" id="3033386"/>
    <lineage>
        <taxon>Archaea</taxon>
        <taxon>Methanobacteriati</taxon>
        <taxon>Methanobacteriota</taxon>
        <taxon>Stenosarchaea group</taxon>
        <taxon>Halobacteria</taxon>
        <taxon>Halobacteriales</taxon>
        <taxon>Natronomonadaceae</taxon>
        <taxon>Halomarina</taxon>
    </lineage>
</organism>
<dbReference type="RefSeq" id="WP_276306138.1">
    <property type="nucleotide sequence ID" value="NZ_CP119993.1"/>
</dbReference>
<sequence length="40" mass="4332">MSSDVERDPDRDIVELAAKVARGVIATMGSGTWVSAERVR</sequence>
<accession>A0ABD6AFE1</accession>
<evidence type="ECO:0000313" key="2">
    <source>
        <dbReference type="Proteomes" id="UP001596547"/>
    </source>
</evidence>
<reference evidence="1 2" key="1">
    <citation type="journal article" date="2019" name="Int. J. Syst. Evol. Microbiol.">
        <title>The Global Catalogue of Microorganisms (GCM) 10K type strain sequencing project: providing services to taxonomists for standard genome sequencing and annotation.</title>
        <authorList>
            <consortium name="The Broad Institute Genomics Platform"/>
            <consortium name="The Broad Institute Genome Sequencing Center for Infectious Disease"/>
            <person name="Wu L."/>
            <person name="Ma J."/>
        </authorList>
    </citation>
    <scope>NUCLEOTIDE SEQUENCE [LARGE SCALE GENOMIC DNA]</scope>
    <source>
        <strain evidence="1 2">PSR21</strain>
    </source>
</reference>